<dbReference type="Proteomes" id="UP000183809">
    <property type="component" value="Unassembled WGS sequence"/>
</dbReference>
<organism evidence="2 3">
    <name type="scientific">Diplodia corticola</name>
    <dbReference type="NCBI Taxonomy" id="236234"/>
    <lineage>
        <taxon>Eukaryota</taxon>
        <taxon>Fungi</taxon>
        <taxon>Dikarya</taxon>
        <taxon>Ascomycota</taxon>
        <taxon>Pezizomycotina</taxon>
        <taxon>Dothideomycetes</taxon>
        <taxon>Dothideomycetes incertae sedis</taxon>
        <taxon>Botryosphaeriales</taxon>
        <taxon>Botryosphaeriaceae</taxon>
        <taxon>Diplodia</taxon>
    </lineage>
</organism>
<proteinExistence type="predicted"/>
<evidence type="ECO:0000313" key="3">
    <source>
        <dbReference type="Proteomes" id="UP000183809"/>
    </source>
</evidence>
<dbReference type="AlphaFoldDB" id="A0A1J9SBY0"/>
<name>A0A1J9SBY0_9PEZI</name>
<dbReference type="EMBL" id="MNUE01000005">
    <property type="protein sequence ID" value="OJD37975.1"/>
    <property type="molecule type" value="Genomic_DNA"/>
</dbReference>
<evidence type="ECO:0000256" key="1">
    <source>
        <dbReference type="SAM" id="MobiDB-lite"/>
    </source>
</evidence>
<reference evidence="2 3" key="1">
    <citation type="submission" date="2016-10" db="EMBL/GenBank/DDBJ databases">
        <title>Proteomics and genomics reveal pathogen-plant mechanisms compatible with a hemibiotrophic lifestyle of Diplodia corticola.</title>
        <authorList>
            <person name="Fernandes I."/>
            <person name="De Jonge R."/>
            <person name="Van De Peer Y."/>
            <person name="Devreese B."/>
            <person name="Alves A."/>
            <person name="Esteves A.C."/>
        </authorList>
    </citation>
    <scope>NUCLEOTIDE SEQUENCE [LARGE SCALE GENOMIC DNA]</scope>
    <source>
        <strain evidence="2 3">CBS 112549</strain>
    </source>
</reference>
<dbReference type="GeneID" id="31016971"/>
<feature type="compositionally biased region" description="Polar residues" evidence="1">
    <location>
        <begin position="346"/>
        <end position="363"/>
    </location>
</feature>
<dbReference type="RefSeq" id="XP_020134003.1">
    <property type="nucleotide sequence ID" value="XM_020276710.1"/>
</dbReference>
<gene>
    <name evidence="2" type="ORF">BKCO1_5000128</name>
</gene>
<keyword evidence="3" id="KW-1185">Reference proteome</keyword>
<evidence type="ECO:0000313" key="2">
    <source>
        <dbReference type="EMBL" id="OJD37975.1"/>
    </source>
</evidence>
<comment type="caution">
    <text evidence="2">The sequence shown here is derived from an EMBL/GenBank/DDBJ whole genome shotgun (WGS) entry which is preliminary data.</text>
</comment>
<feature type="region of interest" description="Disordered" evidence="1">
    <location>
        <begin position="342"/>
        <end position="363"/>
    </location>
</feature>
<sequence length="363" mass="41020">MHSYSDNPTVLPYIASWSWDYLTEEQAFLSPLAAEFHTGWTHGSVPTSLRIVFSPTTINENGFAVEADPANQLAIIVTADNLSSPLAISIPMHDRIPRYIQDQLHGLGQLPTNVCFIRLALGKSPMIMAPKEPNMLTAATDMDDLTAFKTLTVMKRFKLWFFDEEPLEGAIGNCGRMLRANIGFSLPFSPTHFRFLALHTHCWPEYHFREEIERAAKRHKTSFSELGLAKSTTHAAPDTESALLIEHLLSRLPNDRERSKTLPWPRGRKTASDFFELADEGQSTDEDLADEEHLADKKYFVEEKPVPEMIHLHPPPSQHDLVCRRAERKRLAEMASVPSARKRWKSSFTELAQPGSETATDDT</sequence>
<protein>
    <submittedName>
        <fullName evidence="2">Uncharacterized protein</fullName>
    </submittedName>
</protein>
<accession>A0A1J9SBY0</accession>